<feature type="transmembrane region" description="Helical" evidence="8">
    <location>
        <begin position="318"/>
        <end position="336"/>
    </location>
</feature>
<protein>
    <submittedName>
        <fullName evidence="10">MFS transporter</fullName>
    </submittedName>
</protein>
<feature type="transmembrane region" description="Helical" evidence="8">
    <location>
        <begin position="413"/>
        <end position="432"/>
    </location>
</feature>
<dbReference type="InterPro" id="IPR020846">
    <property type="entry name" value="MFS_dom"/>
</dbReference>
<feature type="transmembrane region" description="Helical" evidence="8">
    <location>
        <begin position="348"/>
        <end position="368"/>
    </location>
</feature>
<dbReference type="RefSeq" id="WP_214157620.1">
    <property type="nucleotide sequence ID" value="NZ_JAHBAY010000008.1"/>
</dbReference>
<feature type="transmembrane region" description="Helical" evidence="8">
    <location>
        <begin position="134"/>
        <end position="156"/>
    </location>
</feature>
<keyword evidence="11" id="KW-1185">Reference proteome</keyword>
<dbReference type="Gene3D" id="1.20.1250.20">
    <property type="entry name" value="MFS general substrate transporter like domains"/>
    <property type="match status" value="2"/>
</dbReference>
<keyword evidence="5 8" id="KW-1133">Transmembrane helix</keyword>
<reference evidence="10 11" key="1">
    <citation type="submission" date="2021-05" db="EMBL/GenBank/DDBJ databases">
        <title>Kineosporia and Streptomyces sp. nov. two new marine actinobacteria isolated from Coral.</title>
        <authorList>
            <person name="Buangrab K."/>
            <person name="Sutthacheep M."/>
            <person name="Yeemin T."/>
            <person name="Harunari E."/>
            <person name="Igarashi Y."/>
            <person name="Kanchanasin P."/>
            <person name="Tanasupawat S."/>
            <person name="Phongsopitanun W."/>
        </authorList>
    </citation>
    <scope>NUCLEOTIDE SEQUENCE [LARGE SCALE GENOMIC DNA]</scope>
    <source>
        <strain evidence="10 11">J2-2</strain>
    </source>
</reference>
<keyword evidence="3" id="KW-1003">Cell membrane</keyword>
<sequence>MAVKEADWRPLAAVAGAALLVVLDGTVVAVALNSLATSFQVRLDQVVWATTAYLLAVAAVLPVLGRLTARLGARRVFVIGLLVFLAGSGLTALSWSVPALVLFRVVQGLGGGLVEPTAMTLAAGLAPAGRMGRVMGVMSTVVNVAPVLGPLVGGLLLETGHWQWIFVINLPLGLVVLVAVLAATRADPIMPDPARAEPSDAPRPDLPRPDASRADVPGLVMLTAGFVAVLLALNRSGEGGADPAVVLIGLSGAALLVLYVPYALRLHRAPALDLRLFARPGFGPGLGVMGLVGLVMYSQMASLPLFAAERFGLAGLRQGVLVSALGIGLLVSMSVGGRLSDGVGARPLVLSGSVVTLAGALVFAAAHASLPPAALYALFVVIGLGFGATAAPTVAGVFRLLGPGEQAAGSTALFMTVQFGASLGVTLLGLLQTVTDDWVRWLFLVVALAQAAVFALGTRLSADVSHEPDQVLSTSGQPPHLSSS</sequence>
<comment type="subcellular location">
    <subcellularLocation>
        <location evidence="1">Cell membrane</location>
        <topology evidence="1">Multi-pass membrane protein</topology>
    </subcellularLocation>
</comment>
<feature type="transmembrane region" description="Helical" evidence="8">
    <location>
        <begin position="216"/>
        <end position="233"/>
    </location>
</feature>
<feature type="transmembrane region" description="Helical" evidence="8">
    <location>
        <begin position="162"/>
        <end position="183"/>
    </location>
</feature>
<proteinExistence type="predicted"/>
<feature type="region of interest" description="Disordered" evidence="7">
    <location>
        <begin position="191"/>
        <end position="212"/>
    </location>
</feature>
<evidence type="ECO:0000256" key="8">
    <source>
        <dbReference type="SAM" id="Phobius"/>
    </source>
</evidence>
<evidence type="ECO:0000256" key="3">
    <source>
        <dbReference type="ARBA" id="ARBA00022475"/>
    </source>
</evidence>
<feature type="transmembrane region" description="Helical" evidence="8">
    <location>
        <begin position="245"/>
        <end position="264"/>
    </location>
</feature>
<feature type="transmembrane region" description="Helical" evidence="8">
    <location>
        <begin position="45"/>
        <end position="64"/>
    </location>
</feature>
<feature type="transmembrane region" description="Helical" evidence="8">
    <location>
        <begin position="76"/>
        <end position="95"/>
    </location>
</feature>
<evidence type="ECO:0000256" key="2">
    <source>
        <dbReference type="ARBA" id="ARBA00022448"/>
    </source>
</evidence>
<feature type="transmembrane region" description="Helical" evidence="8">
    <location>
        <begin position="438"/>
        <end position="457"/>
    </location>
</feature>
<evidence type="ECO:0000256" key="7">
    <source>
        <dbReference type="SAM" id="MobiDB-lite"/>
    </source>
</evidence>
<evidence type="ECO:0000256" key="4">
    <source>
        <dbReference type="ARBA" id="ARBA00022692"/>
    </source>
</evidence>
<dbReference type="PANTHER" id="PTHR42718:SF46">
    <property type="entry name" value="BLR6921 PROTEIN"/>
    <property type="match status" value="1"/>
</dbReference>
<keyword evidence="4 8" id="KW-0812">Transmembrane</keyword>
<evidence type="ECO:0000259" key="9">
    <source>
        <dbReference type="PROSITE" id="PS50850"/>
    </source>
</evidence>
<evidence type="ECO:0000256" key="6">
    <source>
        <dbReference type="ARBA" id="ARBA00023136"/>
    </source>
</evidence>
<name>A0ABS5TJQ8_9ACTN</name>
<dbReference type="SUPFAM" id="SSF103473">
    <property type="entry name" value="MFS general substrate transporter"/>
    <property type="match status" value="1"/>
</dbReference>
<accession>A0ABS5TJQ8</accession>
<dbReference type="EMBL" id="JAHBAY010000008">
    <property type="protein sequence ID" value="MBT0771330.1"/>
    <property type="molecule type" value="Genomic_DNA"/>
</dbReference>
<dbReference type="Proteomes" id="UP001197247">
    <property type="component" value="Unassembled WGS sequence"/>
</dbReference>
<organism evidence="10 11">
    <name type="scientific">Kineosporia corallincola</name>
    <dbReference type="NCBI Taxonomy" id="2835133"/>
    <lineage>
        <taxon>Bacteria</taxon>
        <taxon>Bacillati</taxon>
        <taxon>Actinomycetota</taxon>
        <taxon>Actinomycetes</taxon>
        <taxon>Kineosporiales</taxon>
        <taxon>Kineosporiaceae</taxon>
        <taxon>Kineosporia</taxon>
    </lineage>
</organism>
<evidence type="ECO:0000313" key="10">
    <source>
        <dbReference type="EMBL" id="MBT0771330.1"/>
    </source>
</evidence>
<dbReference type="InterPro" id="IPR036259">
    <property type="entry name" value="MFS_trans_sf"/>
</dbReference>
<evidence type="ECO:0000256" key="5">
    <source>
        <dbReference type="ARBA" id="ARBA00022989"/>
    </source>
</evidence>
<dbReference type="PROSITE" id="PS50850">
    <property type="entry name" value="MFS"/>
    <property type="match status" value="1"/>
</dbReference>
<feature type="transmembrane region" description="Helical" evidence="8">
    <location>
        <begin position="374"/>
        <end position="401"/>
    </location>
</feature>
<dbReference type="InterPro" id="IPR011701">
    <property type="entry name" value="MFS"/>
</dbReference>
<evidence type="ECO:0000256" key="1">
    <source>
        <dbReference type="ARBA" id="ARBA00004651"/>
    </source>
</evidence>
<keyword evidence="6 8" id="KW-0472">Membrane</keyword>
<feature type="compositionally biased region" description="Basic and acidic residues" evidence="7">
    <location>
        <begin position="194"/>
        <end position="212"/>
    </location>
</feature>
<evidence type="ECO:0000313" key="11">
    <source>
        <dbReference type="Proteomes" id="UP001197247"/>
    </source>
</evidence>
<keyword evidence="2" id="KW-0813">Transport</keyword>
<comment type="caution">
    <text evidence="10">The sequence shown here is derived from an EMBL/GenBank/DDBJ whole genome shotgun (WGS) entry which is preliminary data.</text>
</comment>
<dbReference type="Pfam" id="PF07690">
    <property type="entry name" value="MFS_1"/>
    <property type="match status" value="1"/>
</dbReference>
<gene>
    <name evidence="10" type="ORF">KIH74_20500</name>
</gene>
<feature type="transmembrane region" description="Helical" evidence="8">
    <location>
        <begin position="276"/>
        <end position="298"/>
    </location>
</feature>
<dbReference type="PANTHER" id="PTHR42718">
    <property type="entry name" value="MAJOR FACILITATOR SUPERFAMILY MULTIDRUG TRANSPORTER MFSC"/>
    <property type="match status" value="1"/>
</dbReference>
<feature type="domain" description="Major facilitator superfamily (MFS) profile" evidence="9">
    <location>
        <begin position="10"/>
        <end position="465"/>
    </location>
</feature>